<evidence type="ECO:0000313" key="4">
    <source>
        <dbReference type="Proteomes" id="UP000678679"/>
    </source>
</evidence>
<dbReference type="InterPro" id="IPR001932">
    <property type="entry name" value="PPM-type_phosphatase-like_dom"/>
</dbReference>
<dbReference type="Pfam" id="PF07228">
    <property type="entry name" value="SpoIIE"/>
    <property type="match status" value="1"/>
</dbReference>
<protein>
    <submittedName>
        <fullName evidence="3">SpoIIE family protein phosphatase</fullName>
    </submittedName>
</protein>
<dbReference type="Gene3D" id="2.130.10.10">
    <property type="entry name" value="YVTN repeat-like/Quinoprotein amine dehydrogenase"/>
    <property type="match status" value="2"/>
</dbReference>
<dbReference type="EMBL" id="CP076132">
    <property type="protein sequence ID" value="QWG01263.1"/>
    <property type="molecule type" value="Genomic_DNA"/>
</dbReference>
<dbReference type="AlphaFoldDB" id="A0AAX1N5X3"/>
<feature type="domain" description="PPM-type phosphatase" evidence="2">
    <location>
        <begin position="836"/>
        <end position="1028"/>
    </location>
</feature>
<dbReference type="Gene3D" id="2.60.40.10">
    <property type="entry name" value="Immunoglobulins"/>
    <property type="match status" value="1"/>
</dbReference>
<name>A0AAX1N5X3_9BACT</name>
<dbReference type="Gene3D" id="3.60.40.10">
    <property type="entry name" value="PPM-type phosphatase domain"/>
    <property type="match status" value="1"/>
</dbReference>
<evidence type="ECO:0000259" key="2">
    <source>
        <dbReference type="Pfam" id="PF07228"/>
    </source>
</evidence>
<dbReference type="PANTHER" id="PTHR43156">
    <property type="entry name" value="STAGE II SPORULATION PROTEIN E-RELATED"/>
    <property type="match status" value="1"/>
</dbReference>
<organism evidence="3 4">
    <name type="scientific">Flammeovirga yaeyamensis</name>
    <dbReference type="NCBI Taxonomy" id="367791"/>
    <lineage>
        <taxon>Bacteria</taxon>
        <taxon>Pseudomonadati</taxon>
        <taxon>Bacteroidota</taxon>
        <taxon>Cytophagia</taxon>
        <taxon>Cytophagales</taxon>
        <taxon>Flammeovirgaceae</taxon>
        <taxon>Flammeovirga</taxon>
    </lineage>
</organism>
<keyword evidence="4" id="KW-1185">Reference proteome</keyword>
<dbReference type="InterPro" id="IPR036457">
    <property type="entry name" value="PPM-type-like_dom_sf"/>
</dbReference>
<proteinExistence type="predicted"/>
<dbReference type="InterPro" id="IPR011047">
    <property type="entry name" value="Quinoprotein_ADH-like_sf"/>
</dbReference>
<sequence>MKGLQNPLVKSIAKDSLGFVWAATDEGIIRFDGKNFLQIKKGLPSPYVKNIFTTSSGVTLATTDLGLIKVKTSAAHPEIELLIEGDAYASDSLLWFPKQIFESKNNDIWVADNHSINLLDSSFKIKQRYQFSEKDIPTNFQRSFTILEDRRLGIYAFSEAGYFYRYNKIHDQFEEISLLSQLDRVNHAFFKDGLIYVSTDSGFFSIWLNKSGDEVLSQTILINNFSPSWVVPFTEDLWLVTTWNNGFFVIDTSEKEFKITKMKEVSSRVINSIYLEGLSEIWLSTDNGITLLKEQYFTKPFKDISSGYVQDIIEEGDEVVYTDGHAVYFTNVIHEGVEKSWQIPSNYGIVLRLLKRGKEYWMSTNIGYILVYSVDGELLKKLDLSEGGGAIYNLVERKGEIWYVQDHGGVYRLKDNSIPISYGREKGLLSKVNVLKVEKGTLYAGGSDNHSYIFSYRKRLDRFVNLSVPLGFEKVNKLSVNDFIIDRKQIVMATNLGLAILDEDELNLKQVDNLDLGEVKTIKHDKRHEKVYWISNSRGVIRIEDWKNYLIFDELSGLPSKTLGFRSMLISDDGEVWAGTTAGIGISSGDMNLKKTPKPIFTKISNATFDFINIDNPEISSSSYIDFEFSSLCYPGAMVEFKYRYNDGPWKSLGWNNSLIASGLETGEYVLQIKAKQIGEFDWSDSTNFSFVVEEKWYKTVYGLAGIILFLLGLGYVAFKLYDEKVQYDKEILEKLILERTNQVASQNKVLSNREEILKKQIDKFKSVNDKLKYQQKEMTQRLYYARSLQSIVLPPNEKINSYFIDSFVMFKAKEKVSGDFYWMKTFKERDEEICYFVLSDCIGHGTAGGIQSLFGMQLLEQIVVDKNITVPNILEQMDELLREKSTKDPTLVGMDMMVLRFKKYDDGCELSFASAKRPLFYVSENKFHEVKGTRRAIGNEPEHVRQKGFTEHKINLHKGNTIYLTSNGFYDQFNGEKKRIGIAKFRKILHEISQDQSFETQKVWLENYFTMWKASAEQIDDVTIVGLNV</sequence>
<dbReference type="PANTHER" id="PTHR43156:SF9">
    <property type="entry name" value="HAMP DOMAIN-CONTAINING PROTEIN"/>
    <property type="match status" value="1"/>
</dbReference>
<dbReference type="SUPFAM" id="SSF50998">
    <property type="entry name" value="Quinoprotein alcohol dehydrogenase-like"/>
    <property type="match status" value="1"/>
</dbReference>
<evidence type="ECO:0000256" key="1">
    <source>
        <dbReference type="ARBA" id="ARBA00022801"/>
    </source>
</evidence>
<gene>
    <name evidence="3" type="ORF">KMW28_16595</name>
</gene>
<dbReference type="GO" id="GO:0016791">
    <property type="term" value="F:phosphatase activity"/>
    <property type="evidence" value="ECO:0007669"/>
    <property type="project" value="TreeGrafter"/>
</dbReference>
<dbReference type="InterPro" id="IPR052016">
    <property type="entry name" value="Bact_Sigma-Reg"/>
</dbReference>
<dbReference type="InterPro" id="IPR013783">
    <property type="entry name" value="Ig-like_fold"/>
</dbReference>
<dbReference type="KEGG" id="fya:KMW28_16595"/>
<reference evidence="3 4" key="1">
    <citation type="submission" date="2021-05" db="EMBL/GenBank/DDBJ databases">
        <title>Comparative genomic studies on the polysaccharide-degrading batcterial strains of the Flammeovirga genus.</title>
        <authorList>
            <person name="Zewei F."/>
            <person name="Zheng Z."/>
            <person name="Yu L."/>
            <person name="Ruyue G."/>
            <person name="Yanhong M."/>
            <person name="Yuanyuan C."/>
            <person name="Jingyan G."/>
            <person name="Wenjun H."/>
        </authorList>
    </citation>
    <scope>NUCLEOTIDE SEQUENCE [LARGE SCALE GENOMIC DNA]</scope>
    <source>
        <strain evidence="3 4">NBRC:100898</strain>
    </source>
</reference>
<dbReference type="InterPro" id="IPR015943">
    <property type="entry name" value="WD40/YVTN_repeat-like_dom_sf"/>
</dbReference>
<accession>A0AAX1N5X3</accession>
<keyword evidence="1" id="KW-0378">Hydrolase</keyword>
<dbReference type="RefSeq" id="WP_169662780.1">
    <property type="nucleotide sequence ID" value="NZ_CP076132.1"/>
</dbReference>
<evidence type="ECO:0000313" key="3">
    <source>
        <dbReference type="EMBL" id="QWG01263.1"/>
    </source>
</evidence>
<dbReference type="Proteomes" id="UP000678679">
    <property type="component" value="Chromosome 1"/>
</dbReference>